<feature type="chain" id="PRO_5045641957" evidence="4">
    <location>
        <begin position="28"/>
        <end position="377"/>
    </location>
</feature>
<evidence type="ECO:0000313" key="7">
    <source>
        <dbReference type="EMBL" id="MCR6545368.1"/>
    </source>
</evidence>
<dbReference type="InterPro" id="IPR058636">
    <property type="entry name" value="Beta-barrel_YknX"/>
</dbReference>
<dbReference type="PANTHER" id="PTHR32347:SF23">
    <property type="entry name" value="BLL5650 PROTEIN"/>
    <property type="match status" value="1"/>
</dbReference>
<evidence type="ECO:0000256" key="1">
    <source>
        <dbReference type="ARBA" id="ARBA00004196"/>
    </source>
</evidence>
<evidence type="ECO:0000256" key="4">
    <source>
        <dbReference type="SAM" id="SignalP"/>
    </source>
</evidence>
<dbReference type="EMBL" id="JANPWE010000003">
    <property type="protein sequence ID" value="MCR6545368.1"/>
    <property type="molecule type" value="Genomic_DNA"/>
</dbReference>
<sequence>MSEALKRHRPLGVLLILLLLTSLFAGACGKNGADAAPGGFDPAQGLVLQGNAEGEEVDLNTKIAGKISTIYVEEGQQVAAGDLIAEIDSAQLQAKKKQVEAQVQMAKEGVELQAKVAGANVEQASGALQAAQAQLNKAEAGARSQEIAQAKANYEMMEKTYERVEKLYEKGAIAAQKKDEAETQLKIAQEQYSLAQEGARTQDRDAAQGLVDQAAGALNAANAGQMQVQVAEQKYQEALAGLEEINSLIADTKILAPQRGTVTMLNCKEGELVSTGMIIATVADLKNISMLLNVYESDLSQVSLGQEVQVRFNALGDQIFPGTVKHIDLKPNFAAQKAANNQEDDVLAYQVKVVLTDLGEEQIYPGMTAYAQFIRKN</sequence>
<dbReference type="Pfam" id="PF25990">
    <property type="entry name" value="Beta-barrel_YknX"/>
    <property type="match status" value="1"/>
</dbReference>
<keyword evidence="4" id="KW-0732">Signal</keyword>
<dbReference type="Gene3D" id="2.40.50.100">
    <property type="match status" value="1"/>
</dbReference>
<feature type="domain" description="YknX-like beta-barrel" evidence="6">
    <location>
        <begin position="293"/>
        <end position="369"/>
    </location>
</feature>
<evidence type="ECO:0000259" key="5">
    <source>
        <dbReference type="Pfam" id="PF25917"/>
    </source>
</evidence>
<evidence type="ECO:0000259" key="6">
    <source>
        <dbReference type="Pfam" id="PF25990"/>
    </source>
</evidence>
<dbReference type="RefSeq" id="WP_089609353.1">
    <property type="nucleotide sequence ID" value="NZ_CP022121.1"/>
</dbReference>
<dbReference type="InterPro" id="IPR058625">
    <property type="entry name" value="MdtA-like_BSH"/>
</dbReference>
<evidence type="ECO:0000256" key="3">
    <source>
        <dbReference type="SAM" id="Coils"/>
    </source>
</evidence>
<dbReference type="PANTHER" id="PTHR32347">
    <property type="entry name" value="EFFLUX SYSTEM COMPONENT YKNX-RELATED"/>
    <property type="match status" value="1"/>
</dbReference>
<dbReference type="Gene3D" id="2.40.30.170">
    <property type="match status" value="1"/>
</dbReference>
<accession>A0ABT1Y3C1</accession>
<keyword evidence="2 3" id="KW-0175">Coiled coil</keyword>
<comment type="caution">
    <text evidence="7">The sequence shown here is derived from an EMBL/GenBank/DDBJ whole genome shotgun (WGS) entry which is preliminary data.</text>
</comment>
<evidence type="ECO:0000313" key="8">
    <source>
        <dbReference type="Proteomes" id="UP001524944"/>
    </source>
</evidence>
<dbReference type="Proteomes" id="UP001524944">
    <property type="component" value="Unassembled WGS sequence"/>
</dbReference>
<evidence type="ECO:0000256" key="2">
    <source>
        <dbReference type="ARBA" id="ARBA00023054"/>
    </source>
</evidence>
<dbReference type="PRINTS" id="PR01490">
    <property type="entry name" value="RTXTOXIND"/>
</dbReference>
<feature type="coiled-coil region" evidence="3">
    <location>
        <begin position="89"/>
        <end position="198"/>
    </location>
</feature>
<comment type="subcellular location">
    <subcellularLocation>
        <location evidence="1">Cell envelope</location>
    </subcellularLocation>
</comment>
<dbReference type="InterPro" id="IPR050465">
    <property type="entry name" value="UPF0194_transport"/>
</dbReference>
<dbReference type="SUPFAM" id="SSF111369">
    <property type="entry name" value="HlyD-like secretion proteins"/>
    <property type="match status" value="2"/>
</dbReference>
<gene>
    <name evidence="7" type="ORF">NVS47_07540</name>
</gene>
<proteinExistence type="predicted"/>
<dbReference type="Pfam" id="PF25917">
    <property type="entry name" value="BSH_RND"/>
    <property type="match status" value="1"/>
</dbReference>
<feature type="domain" description="Multidrug resistance protein MdtA-like barrel-sandwich hybrid" evidence="5">
    <location>
        <begin position="56"/>
        <end position="277"/>
    </location>
</feature>
<organism evidence="7 8">
    <name type="scientific">Dehalobacterium formicoaceticum</name>
    <dbReference type="NCBI Taxonomy" id="51515"/>
    <lineage>
        <taxon>Bacteria</taxon>
        <taxon>Bacillati</taxon>
        <taxon>Bacillota</taxon>
        <taxon>Clostridia</taxon>
        <taxon>Eubacteriales</taxon>
        <taxon>Peptococcaceae</taxon>
        <taxon>Dehalobacterium</taxon>
    </lineage>
</organism>
<feature type="signal peptide" evidence="4">
    <location>
        <begin position="1"/>
        <end position="27"/>
    </location>
</feature>
<dbReference type="PROSITE" id="PS51257">
    <property type="entry name" value="PROKAR_LIPOPROTEIN"/>
    <property type="match status" value="1"/>
</dbReference>
<name>A0ABT1Y3C1_9FIRM</name>
<protein>
    <submittedName>
        <fullName evidence="7">Efflux RND transporter periplasmic adaptor subunit</fullName>
    </submittedName>
</protein>
<reference evidence="7 8" key="1">
    <citation type="submission" date="2022-08" db="EMBL/GenBank/DDBJ databases">
        <title>Proteogenomics of the novel Dehalobacterium formicoaceticum strain EZ94 highlights a key role of methyltransferases during anaerobic dichloromethane degradation.</title>
        <authorList>
            <person name="Wasmund K."/>
        </authorList>
    </citation>
    <scope>NUCLEOTIDE SEQUENCE [LARGE SCALE GENOMIC DNA]</scope>
    <source>
        <strain evidence="7 8">EZ94</strain>
    </source>
</reference>
<keyword evidence="8" id="KW-1185">Reference proteome</keyword>